<evidence type="ECO:0000313" key="7">
    <source>
        <dbReference type="EMBL" id="MBT2989029.1"/>
    </source>
</evidence>
<feature type="transmembrane region" description="Helical" evidence="6">
    <location>
        <begin position="124"/>
        <end position="142"/>
    </location>
</feature>
<name>A0A944QUJ8_9GAMM</name>
<accession>A0A944QUJ8</accession>
<dbReference type="AlphaFoldDB" id="A0A944QUJ8"/>
<comment type="subcellular location">
    <subcellularLocation>
        <location evidence="1">Cell membrane</location>
        <topology evidence="1">Multi-pass membrane protein</topology>
    </subcellularLocation>
</comment>
<keyword evidence="3 6" id="KW-0812">Transmembrane</keyword>
<keyword evidence="2" id="KW-1003">Cell membrane</keyword>
<dbReference type="Pfam" id="PF06146">
    <property type="entry name" value="PsiE"/>
    <property type="match status" value="1"/>
</dbReference>
<proteinExistence type="predicted"/>
<feature type="transmembrane region" description="Helical" evidence="6">
    <location>
        <begin position="99"/>
        <end position="118"/>
    </location>
</feature>
<organism evidence="7 8">
    <name type="scientific">Candidatus Thiodiazotropha taylori</name>
    <dbReference type="NCBI Taxonomy" id="2792791"/>
    <lineage>
        <taxon>Bacteria</taxon>
        <taxon>Pseudomonadati</taxon>
        <taxon>Pseudomonadota</taxon>
        <taxon>Gammaproteobacteria</taxon>
        <taxon>Chromatiales</taxon>
        <taxon>Sedimenticolaceae</taxon>
        <taxon>Candidatus Thiodiazotropha</taxon>
    </lineage>
</organism>
<dbReference type="GO" id="GO:0005886">
    <property type="term" value="C:plasma membrane"/>
    <property type="evidence" value="ECO:0007669"/>
    <property type="project" value="UniProtKB-SubCell"/>
</dbReference>
<keyword evidence="4 6" id="KW-1133">Transmembrane helix</keyword>
<evidence type="ECO:0000313" key="8">
    <source>
        <dbReference type="Proteomes" id="UP000770889"/>
    </source>
</evidence>
<evidence type="ECO:0000256" key="5">
    <source>
        <dbReference type="ARBA" id="ARBA00023136"/>
    </source>
</evidence>
<protein>
    <submittedName>
        <fullName evidence="7">Phosphate-starvation-inducible PsiE family protein</fullName>
    </submittedName>
</protein>
<comment type="caution">
    <text evidence="7">The sequence shown here is derived from an EMBL/GenBank/DDBJ whole genome shotgun (WGS) entry which is preliminary data.</text>
</comment>
<evidence type="ECO:0000256" key="4">
    <source>
        <dbReference type="ARBA" id="ARBA00022989"/>
    </source>
</evidence>
<dbReference type="EMBL" id="JAHHGM010000006">
    <property type="protein sequence ID" value="MBT2989029.1"/>
    <property type="molecule type" value="Genomic_DNA"/>
</dbReference>
<gene>
    <name evidence="7" type="ORF">KME65_08685</name>
</gene>
<sequence length="168" mass="18536">MSEAPDQAAFNDPATVAPLLNPRTFNTMTRLLVSGLMICLGLWITGAIVDLLHQLYIAATGEWSRGAEKMITDVVIILAILELVRTLQSYLELGRVKVTLILDAALVVLIGELISLWYREYTAQEVLLSLAVITLLTLLRIVTMRYSPENHITGDEGSCQSQSYDSAQ</sequence>
<feature type="transmembrane region" description="Helical" evidence="6">
    <location>
        <begin position="31"/>
        <end position="58"/>
    </location>
</feature>
<dbReference type="InterPro" id="IPR020948">
    <property type="entry name" value="P_starv_induced_PsiE-like"/>
</dbReference>
<keyword evidence="5 6" id="KW-0472">Membrane</keyword>
<evidence type="ECO:0000256" key="2">
    <source>
        <dbReference type="ARBA" id="ARBA00022475"/>
    </source>
</evidence>
<dbReference type="Proteomes" id="UP000770889">
    <property type="component" value="Unassembled WGS sequence"/>
</dbReference>
<evidence type="ECO:0000256" key="1">
    <source>
        <dbReference type="ARBA" id="ARBA00004651"/>
    </source>
</evidence>
<reference evidence="7 8" key="1">
    <citation type="submission" date="2021-05" db="EMBL/GenBank/DDBJ databases">
        <title>Genetic and Functional Diversity in Clade A Lucinid endosymbionts from the Bahamas.</title>
        <authorList>
            <person name="Giani N.M."/>
            <person name="Engel A.S."/>
            <person name="Campbell B.J."/>
        </authorList>
    </citation>
    <scope>NUCLEOTIDE SEQUENCE [LARGE SCALE GENOMIC DNA]</scope>
    <source>
        <strain evidence="7">LUC16012Gg_MoonRockCtena</strain>
    </source>
</reference>
<evidence type="ECO:0000256" key="6">
    <source>
        <dbReference type="SAM" id="Phobius"/>
    </source>
</evidence>
<evidence type="ECO:0000256" key="3">
    <source>
        <dbReference type="ARBA" id="ARBA00022692"/>
    </source>
</evidence>